<dbReference type="InterPro" id="IPR056080">
    <property type="entry name" value="DUF7663"/>
</dbReference>
<dbReference type="RefSeq" id="WP_406800969.1">
    <property type="nucleotide sequence ID" value="NZ_JBEWZF010000003.1"/>
</dbReference>
<proteinExistence type="predicted"/>
<name>A0ABW8U3U1_9BACT</name>
<comment type="caution">
    <text evidence="2">The sequence shown here is derived from an EMBL/GenBank/DDBJ whole genome shotgun (WGS) entry which is preliminary data.</text>
</comment>
<feature type="domain" description="DUF7663" evidence="1">
    <location>
        <begin position="13"/>
        <end position="208"/>
    </location>
</feature>
<evidence type="ECO:0000313" key="3">
    <source>
        <dbReference type="Proteomes" id="UP001623553"/>
    </source>
</evidence>
<evidence type="ECO:0000259" key="1">
    <source>
        <dbReference type="Pfam" id="PF24699"/>
    </source>
</evidence>
<dbReference type="Pfam" id="PF24699">
    <property type="entry name" value="DUF7663"/>
    <property type="match status" value="1"/>
</dbReference>
<gene>
    <name evidence="2" type="ORF">AAE961_10285</name>
</gene>
<dbReference type="Proteomes" id="UP001623553">
    <property type="component" value="Unassembled WGS sequence"/>
</dbReference>
<evidence type="ECO:0000313" key="2">
    <source>
        <dbReference type="EMBL" id="MFL0299259.1"/>
    </source>
</evidence>
<sequence length="300" mass="36361">MANIIDIFTKESQALIQYNFPELSSGFETCWYPSACHDFLPVNKFKKDKNVIFVYNDMLAINDMFAYERPNPLFFPGKFISREIYKGDIEVLWYWELKLEEICWNPNRTIWDSSITMKEPKVYLFKIRSNPDAKIIPLIYLSFENTNFFYDYVLHYNVQIETLIHINDGGMSLGCSRYKMDYIYLNLDKIGTKEIWVDYTFKDKKKHILDFSRFEHYTPKSLRVKYLEEDESDYRREEEHERRFRHMEYELGIRNRFEEPPIENSIVERLFTEWELMPISPRIQGYHYVKKSCMANLNLL</sequence>
<accession>A0ABW8U3U1</accession>
<organism evidence="2 3">
    <name type="scientific">Aquirufa novilacunae</name>
    <dbReference type="NCBI Taxonomy" id="3139305"/>
    <lineage>
        <taxon>Bacteria</taxon>
        <taxon>Pseudomonadati</taxon>
        <taxon>Bacteroidota</taxon>
        <taxon>Cytophagia</taxon>
        <taxon>Cytophagales</taxon>
        <taxon>Flectobacillaceae</taxon>
        <taxon>Aquirufa</taxon>
    </lineage>
</organism>
<protein>
    <recommendedName>
        <fullName evidence="1">DUF7663 domain-containing protein</fullName>
    </recommendedName>
</protein>
<keyword evidence="3" id="KW-1185">Reference proteome</keyword>
<dbReference type="EMBL" id="JBEWZF010000003">
    <property type="protein sequence ID" value="MFL0299259.1"/>
    <property type="molecule type" value="Genomic_DNA"/>
</dbReference>
<reference evidence="2 3" key="1">
    <citation type="submission" date="2024-07" db="EMBL/GenBank/DDBJ databases">
        <authorList>
            <person name="Pitt A."/>
            <person name="Hahn M.W."/>
        </authorList>
    </citation>
    <scope>NUCLEOTIDE SEQUENCE [LARGE SCALE GENOMIC DNA]</scope>
    <source>
        <strain evidence="2 3">2-BAHN-186B</strain>
    </source>
</reference>